<gene>
    <name evidence="2" type="ORF">KCG34_14165</name>
</gene>
<sequence>MSVKELLQLARTLGIDSQRIQGEVQKQLTPGPMVAIAPAPARTAEPEFSFEGTLKFPMQFELLGRRVSRKARIRWEYTPEWRHLNRKGEVVTRQNECFAFRPELLAEVDDDREVWETGPDGEDQLRMWRTKWIPFDFLEDGFLTEELNEHIVQIIDEDARRLNAERKAKQSKKAADDSDETESC</sequence>
<organism evidence="2 3">
    <name type="scientific">Phenylobacterium montanum</name>
    <dbReference type="NCBI Taxonomy" id="2823693"/>
    <lineage>
        <taxon>Bacteria</taxon>
        <taxon>Pseudomonadati</taxon>
        <taxon>Pseudomonadota</taxon>
        <taxon>Alphaproteobacteria</taxon>
        <taxon>Caulobacterales</taxon>
        <taxon>Caulobacteraceae</taxon>
        <taxon>Phenylobacterium</taxon>
    </lineage>
</organism>
<evidence type="ECO:0000313" key="2">
    <source>
        <dbReference type="EMBL" id="QUD86243.1"/>
    </source>
</evidence>
<name>A0A975FWR9_9CAUL</name>
<dbReference type="RefSeq" id="WP_211936295.1">
    <property type="nucleotide sequence ID" value="NZ_CP073078.1"/>
</dbReference>
<feature type="region of interest" description="Disordered" evidence="1">
    <location>
        <begin position="165"/>
        <end position="184"/>
    </location>
</feature>
<evidence type="ECO:0000313" key="3">
    <source>
        <dbReference type="Proteomes" id="UP000676409"/>
    </source>
</evidence>
<evidence type="ECO:0000256" key="1">
    <source>
        <dbReference type="SAM" id="MobiDB-lite"/>
    </source>
</evidence>
<dbReference type="EMBL" id="CP073078">
    <property type="protein sequence ID" value="QUD86243.1"/>
    <property type="molecule type" value="Genomic_DNA"/>
</dbReference>
<feature type="compositionally biased region" description="Basic and acidic residues" evidence="1">
    <location>
        <begin position="165"/>
        <end position="176"/>
    </location>
</feature>
<dbReference type="KEGG" id="caul:KCG34_14165"/>
<keyword evidence="3" id="KW-1185">Reference proteome</keyword>
<reference evidence="2" key="1">
    <citation type="submission" date="2021-04" db="EMBL/GenBank/DDBJ databases">
        <title>The complete genome sequence of Caulobacter sp. S6.</title>
        <authorList>
            <person name="Tang Y."/>
            <person name="Ouyang W."/>
            <person name="Liu Q."/>
            <person name="Huang B."/>
            <person name="Guo Z."/>
            <person name="Lei P."/>
        </authorList>
    </citation>
    <scope>NUCLEOTIDE SEQUENCE</scope>
    <source>
        <strain evidence="2">S6</strain>
    </source>
</reference>
<dbReference type="AlphaFoldDB" id="A0A975FWR9"/>
<protein>
    <submittedName>
        <fullName evidence="2">Uncharacterized protein</fullName>
    </submittedName>
</protein>
<proteinExistence type="predicted"/>
<dbReference type="Proteomes" id="UP000676409">
    <property type="component" value="Chromosome"/>
</dbReference>
<accession>A0A975FWR9</accession>